<dbReference type="EMBL" id="JACMRX010000006">
    <property type="protein sequence ID" value="KAF7987592.1"/>
    <property type="molecule type" value="Genomic_DNA"/>
</dbReference>
<evidence type="ECO:0000313" key="3">
    <source>
        <dbReference type="EMBL" id="KAF7987592.1"/>
    </source>
</evidence>
<dbReference type="Proteomes" id="UP000639338">
    <property type="component" value="Unassembled WGS sequence"/>
</dbReference>
<feature type="transmembrane region" description="Helical" evidence="2">
    <location>
        <begin position="126"/>
        <end position="150"/>
    </location>
</feature>
<keyword evidence="2" id="KW-0812">Transmembrane</keyword>
<feature type="compositionally biased region" description="Polar residues" evidence="1">
    <location>
        <begin position="221"/>
        <end position="231"/>
    </location>
</feature>
<reference evidence="3 4" key="1">
    <citation type="submission" date="2020-08" db="EMBL/GenBank/DDBJ databases">
        <title>Aphidius gifuensis genome sequencing and assembly.</title>
        <authorList>
            <person name="Du Z."/>
        </authorList>
    </citation>
    <scope>NUCLEOTIDE SEQUENCE [LARGE SCALE GENOMIC DNA]</scope>
    <source>
        <strain evidence="3">YNYX2018</strain>
        <tissue evidence="3">Adults</tissue>
    </source>
</reference>
<name>A0A834XL34_APHGI</name>
<comment type="caution">
    <text evidence="3">The sequence shown here is derived from an EMBL/GenBank/DDBJ whole genome shotgun (WGS) entry which is preliminary data.</text>
</comment>
<accession>A0A834XL34</accession>
<gene>
    <name evidence="3" type="ORF">HCN44_003455</name>
</gene>
<evidence type="ECO:0000313" key="4">
    <source>
        <dbReference type="Proteomes" id="UP000639338"/>
    </source>
</evidence>
<evidence type="ECO:0000256" key="1">
    <source>
        <dbReference type="SAM" id="MobiDB-lite"/>
    </source>
</evidence>
<evidence type="ECO:0000256" key="2">
    <source>
        <dbReference type="SAM" id="Phobius"/>
    </source>
</evidence>
<feature type="region of interest" description="Disordered" evidence="1">
    <location>
        <begin position="219"/>
        <end position="239"/>
    </location>
</feature>
<dbReference type="OrthoDB" id="7679112at2759"/>
<keyword evidence="2" id="KW-1133">Transmembrane helix</keyword>
<organism evidence="3 4">
    <name type="scientific">Aphidius gifuensis</name>
    <name type="common">Parasitoid wasp</name>
    <dbReference type="NCBI Taxonomy" id="684658"/>
    <lineage>
        <taxon>Eukaryota</taxon>
        <taxon>Metazoa</taxon>
        <taxon>Ecdysozoa</taxon>
        <taxon>Arthropoda</taxon>
        <taxon>Hexapoda</taxon>
        <taxon>Insecta</taxon>
        <taxon>Pterygota</taxon>
        <taxon>Neoptera</taxon>
        <taxon>Endopterygota</taxon>
        <taxon>Hymenoptera</taxon>
        <taxon>Apocrita</taxon>
        <taxon>Ichneumonoidea</taxon>
        <taxon>Braconidae</taxon>
        <taxon>Aphidiinae</taxon>
        <taxon>Aphidius</taxon>
    </lineage>
</organism>
<sequence>MRDVVGCGKYRVVKWLYEVVRKKELSYGPFRVIKIPATTQNPIFPEIPKTRDLKFLFGETLNFFRNIGDDFIRRRAVVYTFIPSSKNFRSFENGPLIVDEDELSSIQKGDSDDSGWRLFHKKKKSVILPVLILLNLLKLKLLIIPILFGVHLIKKLIIIGGLFVPGILSRLKICKVPHHHHPYHAWATGADAPVDYPTGHGYDDVGWSHRNDLLPGPGYSYPQNYQLQSPYSPYYRQRR</sequence>
<dbReference type="AlphaFoldDB" id="A0A834XL34"/>
<keyword evidence="4" id="KW-1185">Reference proteome</keyword>
<protein>
    <submittedName>
        <fullName evidence="3">Uncharacterized protein</fullName>
    </submittedName>
</protein>
<dbReference type="InterPro" id="IPR012464">
    <property type="entry name" value="DUF1676"/>
</dbReference>
<dbReference type="Pfam" id="PF07898">
    <property type="entry name" value="DUF1676"/>
    <property type="match status" value="1"/>
</dbReference>
<keyword evidence="2" id="KW-0472">Membrane</keyword>
<proteinExistence type="predicted"/>